<proteinExistence type="predicted"/>
<dbReference type="EMBL" id="JAEVHI010000003">
    <property type="protein sequence ID" value="KAG5295564.1"/>
    <property type="molecule type" value="Genomic_DNA"/>
</dbReference>
<reference evidence="1 2" key="1">
    <citation type="submission" date="2021-01" db="EMBL/GenBank/DDBJ databases">
        <title>Chromosome-level genome assembly of a human fungal pathogen reveals clustering of transcriptionally co-regulated genes.</title>
        <authorList>
            <person name="Voorhies M."/>
            <person name="Cohen S."/>
            <person name="Shea T.P."/>
            <person name="Petrus S."/>
            <person name="Munoz J.F."/>
            <person name="Poplawski S."/>
            <person name="Goldman W.E."/>
            <person name="Michael T."/>
            <person name="Cuomo C.A."/>
            <person name="Sil A."/>
            <person name="Beyhan S."/>
        </authorList>
    </citation>
    <scope>NUCLEOTIDE SEQUENCE [LARGE SCALE GENOMIC DNA]</scope>
    <source>
        <strain evidence="1 2">G184AR</strain>
    </source>
</reference>
<dbReference type="VEuPathDB" id="FungiDB:I7I52_05867"/>
<evidence type="ECO:0000313" key="1">
    <source>
        <dbReference type="EMBL" id="KAG5295564.1"/>
    </source>
</evidence>
<gene>
    <name evidence="1" type="ORF">I7I52_05867</name>
</gene>
<accession>A0A8H8CZK2</accession>
<dbReference type="Proteomes" id="UP000670092">
    <property type="component" value="Unassembled WGS sequence"/>
</dbReference>
<evidence type="ECO:0000313" key="2">
    <source>
        <dbReference type="Proteomes" id="UP000670092"/>
    </source>
</evidence>
<sequence>MDALLYHLWFAICKELDEQRHPSPRLNLGSLKLFFFPLPVPWQACSGKGSNRLSARTKERKAQIGQSNLKQTPPSSLPGFGFGFVDSSLLNHASQGSPPVR</sequence>
<organism evidence="1 2">
    <name type="scientific">Ajellomyces capsulatus</name>
    <name type="common">Darling's disease fungus</name>
    <name type="synonym">Histoplasma capsulatum</name>
    <dbReference type="NCBI Taxonomy" id="5037"/>
    <lineage>
        <taxon>Eukaryota</taxon>
        <taxon>Fungi</taxon>
        <taxon>Dikarya</taxon>
        <taxon>Ascomycota</taxon>
        <taxon>Pezizomycotina</taxon>
        <taxon>Eurotiomycetes</taxon>
        <taxon>Eurotiomycetidae</taxon>
        <taxon>Onygenales</taxon>
        <taxon>Ajellomycetaceae</taxon>
        <taxon>Histoplasma</taxon>
    </lineage>
</organism>
<dbReference type="AlphaFoldDB" id="A0A8H8CZK2"/>
<comment type="caution">
    <text evidence="1">The sequence shown here is derived from an EMBL/GenBank/DDBJ whole genome shotgun (WGS) entry which is preliminary data.</text>
</comment>
<name>A0A8H8CZK2_AJECA</name>
<protein>
    <submittedName>
        <fullName evidence="1">Uncharacterized protein</fullName>
    </submittedName>
</protein>